<comment type="similarity">
    <text evidence="1">Belongs to the glycosyl hydrolase 13 family.</text>
</comment>
<dbReference type="SUPFAM" id="SSF81296">
    <property type="entry name" value="E set domains"/>
    <property type="match status" value="1"/>
</dbReference>
<keyword evidence="2" id="KW-0378">Hydrolase</keyword>
<evidence type="ECO:0000313" key="6">
    <source>
        <dbReference type="Proteomes" id="UP000318801"/>
    </source>
</evidence>
<dbReference type="SMART" id="SM00642">
    <property type="entry name" value="Aamy"/>
    <property type="match status" value="1"/>
</dbReference>
<dbReference type="Pfam" id="PF00128">
    <property type="entry name" value="Alpha-amylase"/>
    <property type="match status" value="1"/>
</dbReference>
<dbReference type="EMBL" id="VHLG01000005">
    <property type="protein sequence ID" value="TPW30604.1"/>
    <property type="molecule type" value="Genomic_DNA"/>
</dbReference>
<dbReference type="Gene3D" id="2.60.40.1180">
    <property type="entry name" value="Golgi alpha-mannosidase II"/>
    <property type="match status" value="1"/>
</dbReference>
<dbReference type="OrthoDB" id="3236218at2"/>
<protein>
    <submittedName>
        <fullName evidence="5">Glycogen debranching protein GlgX</fullName>
    </submittedName>
</protein>
<dbReference type="Gene3D" id="3.20.20.80">
    <property type="entry name" value="Glycosidases"/>
    <property type="match status" value="1"/>
</dbReference>
<proteinExistence type="inferred from homology"/>
<dbReference type="PANTHER" id="PTHR43002">
    <property type="entry name" value="GLYCOGEN DEBRANCHING ENZYME"/>
    <property type="match status" value="1"/>
</dbReference>
<gene>
    <name evidence="5" type="primary">glgX</name>
    <name evidence="5" type="ORF">FJU08_11305</name>
</gene>
<evidence type="ECO:0000259" key="4">
    <source>
        <dbReference type="SMART" id="SM00642"/>
    </source>
</evidence>
<dbReference type="CDD" id="cd02856">
    <property type="entry name" value="E_set_GDE_Isoamylase_N"/>
    <property type="match status" value="1"/>
</dbReference>
<feature type="domain" description="Glycosyl hydrolase family 13 catalytic" evidence="4">
    <location>
        <begin position="168"/>
        <end position="548"/>
    </location>
</feature>
<dbReference type="Proteomes" id="UP000318801">
    <property type="component" value="Unassembled WGS sequence"/>
</dbReference>
<name>A0A506UCB1_9HYPH</name>
<accession>A0A506UCB1</accession>
<evidence type="ECO:0000256" key="1">
    <source>
        <dbReference type="ARBA" id="ARBA00008061"/>
    </source>
</evidence>
<reference evidence="5 6" key="1">
    <citation type="submission" date="2019-06" db="EMBL/GenBank/DDBJ databases">
        <authorList>
            <person name="Li M."/>
        </authorList>
    </citation>
    <scope>NUCLEOTIDE SEQUENCE [LARGE SCALE GENOMIC DNA]</scope>
    <source>
        <strain evidence="5 6">BGMRC2036</strain>
    </source>
</reference>
<keyword evidence="3" id="KW-0326">Glycosidase</keyword>
<dbReference type="Gene3D" id="2.60.40.10">
    <property type="entry name" value="Immunoglobulins"/>
    <property type="match status" value="1"/>
</dbReference>
<evidence type="ECO:0000256" key="2">
    <source>
        <dbReference type="ARBA" id="ARBA00022801"/>
    </source>
</evidence>
<dbReference type="InterPro" id="IPR044505">
    <property type="entry name" value="GlgX_Isoamylase_N_E_set"/>
</dbReference>
<dbReference type="InterPro" id="IPR017853">
    <property type="entry name" value="GH"/>
</dbReference>
<dbReference type="SUPFAM" id="SSF51011">
    <property type="entry name" value="Glycosyl hydrolase domain"/>
    <property type="match status" value="1"/>
</dbReference>
<dbReference type="InterPro" id="IPR013783">
    <property type="entry name" value="Ig-like_fold"/>
</dbReference>
<dbReference type="InterPro" id="IPR014756">
    <property type="entry name" value="Ig_E-set"/>
</dbReference>
<evidence type="ECO:0000313" key="5">
    <source>
        <dbReference type="EMBL" id="TPW30604.1"/>
    </source>
</evidence>
<sequence>MTTSLHKPGVQINDQGVSFSVYSETANGIELVLFDESGAPETRRLPMASSDKNLFHLFVEGVKPGARYGYRAFGRYEPMKGHWFDSSKLLVDPYARAIDRPYRFDQKLVEYGVDTADVTPRAIVVEDLPACQTHIPFPTGGVIYEANVKALTQLNRHVPENIRGTVAALGHPAVIRHLQELGVDAVELMPVTAWIDERHLGPLNLTNAWGYNPVTFMALSPQICPGGIAELRSACDALHTAGIGVILDLVFNHTGESDQFGGTLSLRGLDNATYYRHADDDRSVLINDTGCGNTVACDHPAVRQLIVDSLRFFVQSGGVDGFRFDLAPILGRKATGFETNSETLIAILTDPVLKDHLMIAEPWDIGPGGYQVGHFPAPFLEWNDRARDDIRSFWRGDGGMTGRLADALAGSSHLFSHHGAKATRSVNFIAAHDGFTLSDVTAYAHKHNGANGEHNRDGHDENHSWNNGIEGETDNPIVNERRLQDVKALLSSLFISRGAIMLKAGDEAGHSQGGNNNAYCQDNEITWLDWDRFDRELIEHTAMLSALRKRFSVFSETGFFSQKDVEWLRPDGKPMETADWENPNCDCLSMVLHTIDRKSGHKTRLAVLINRSHDKTAFDLPVIDDHGWHLLLNEAGNSIEIALEPRSVSFYAEELNDTNAQTALDQD</sequence>
<evidence type="ECO:0000256" key="3">
    <source>
        <dbReference type="ARBA" id="ARBA00023295"/>
    </source>
</evidence>
<dbReference type="AlphaFoldDB" id="A0A506UCB1"/>
<organism evidence="5 6">
    <name type="scientific">Martelella alba</name>
    <dbReference type="NCBI Taxonomy" id="2590451"/>
    <lineage>
        <taxon>Bacteria</taxon>
        <taxon>Pseudomonadati</taxon>
        <taxon>Pseudomonadota</taxon>
        <taxon>Alphaproteobacteria</taxon>
        <taxon>Hyphomicrobiales</taxon>
        <taxon>Aurantimonadaceae</taxon>
        <taxon>Martelella</taxon>
    </lineage>
</organism>
<dbReference type="NCBIfam" id="TIGR02100">
    <property type="entry name" value="glgX_debranch"/>
    <property type="match status" value="1"/>
</dbReference>
<keyword evidence="6" id="KW-1185">Reference proteome</keyword>
<dbReference type="GO" id="GO:0005980">
    <property type="term" value="P:glycogen catabolic process"/>
    <property type="evidence" value="ECO:0007669"/>
    <property type="project" value="InterPro"/>
</dbReference>
<dbReference type="InterPro" id="IPR004193">
    <property type="entry name" value="Glyco_hydro_13_N"/>
</dbReference>
<dbReference type="CDD" id="cd11326">
    <property type="entry name" value="AmyAc_Glg_debranch"/>
    <property type="match status" value="1"/>
</dbReference>
<dbReference type="InterPro" id="IPR013780">
    <property type="entry name" value="Glyco_hydro_b"/>
</dbReference>
<dbReference type="GO" id="GO:0004135">
    <property type="term" value="F:amylo-alpha-1,6-glucosidase activity"/>
    <property type="evidence" value="ECO:0007669"/>
    <property type="project" value="InterPro"/>
</dbReference>
<dbReference type="Pfam" id="PF02922">
    <property type="entry name" value="CBM_48"/>
    <property type="match status" value="1"/>
</dbReference>
<dbReference type="SUPFAM" id="SSF51445">
    <property type="entry name" value="(Trans)glycosidases"/>
    <property type="match status" value="1"/>
</dbReference>
<dbReference type="InterPro" id="IPR006047">
    <property type="entry name" value="GH13_cat_dom"/>
</dbReference>
<comment type="caution">
    <text evidence="5">The sequence shown here is derived from an EMBL/GenBank/DDBJ whole genome shotgun (WGS) entry which is preliminary data.</text>
</comment>
<dbReference type="InterPro" id="IPR011837">
    <property type="entry name" value="Glycogen_debranch_GlgX"/>
</dbReference>